<comment type="subcellular location">
    <subcellularLocation>
        <location evidence="8">Cytoplasm</location>
    </subcellularLocation>
</comment>
<comment type="catalytic activity">
    <reaction evidence="2 8">
        <text>Release of an N-terminal amino acid, preferentially leucine, but not glutamic or aspartic acids.</text>
        <dbReference type="EC" id="3.4.11.10"/>
    </reaction>
</comment>
<evidence type="ECO:0000259" key="9">
    <source>
        <dbReference type="PROSITE" id="PS00631"/>
    </source>
</evidence>
<feature type="binding site" evidence="8">
    <location>
        <position position="344"/>
    </location>
    <ligand>
        <name>Mn(2+)</name>
        <dbReference type="ChEBI" id="CHEBI:29035"/>
        <label>1</label>
    </ligand>
</feature>
<evidence type="ECO:0000256" key="3">
    <source>
        <dbReference type="ARBA" id="ARBA00009528"/>
    </source>
</evidence>
<evidence type="ECO:0000256" key="6">
    <source>
        <dbReference type="ARBA" id="ARBA00022801"/>
    </source>
</evidence>
<dbReference type="Pfam" id="PF00883">
    <property type="entry name" value="Peptidase_M17"/>
    <property type="match status" value="1"/>
</dbReference>
<organism evidence="10 11">
    <name type="scientific">Clostridium sardiniense</name>
    <name type="common">Clostridium absonum</name>
    <dbReference type="NCBI Taxonomy" id="29369"/>
    <lineage>
        <taxon>Bacteria</taxon>
        <taxon>Bacillati</taxon>
        <taxon>Bacillota</taxon>
        <taxon>Clostridia</taxon>
        <taxon>Eubacteriales</taxon>
        <taxon>Clostridiaceae</taxon>
        <taxon>Clostridium</taxon>
    </lineage>
</organism>
<dbReference type="Gene3D" id="3.40.220.10">
    <property type="entry name" value="Leucine Aminopeptidase, subunit E, domain 1"/>
    <property type="match status" value="1"/>
</dbReference>
<dbReference type="EMBL" id="JAIKTU010000008">
    <property type="protein sequence ID" value="MBY0756024.1"/>
    <property type="molecule type" value="Genomic_DNA"/>
</dbReference>
<dbReference type="Gene3D" id="3.40.630.10">
    <property type="entry name" value="Zn peptidases"/>
    <property type="match status" value="1"/>
</dbReference>
<evidence type="ECO:0000256" key="8">
    <source>
        <dbReference type="HAMAP-Rule" id="MF_00181"/>
    </source>
</evidence>
<dbReference type="InterPro" id="IPR023042">
    <property type="entry name" value="Peptidase_M17_leu_NH2_pept"/>
</dbReference>
<keyword evidence="8" id="KW-0963">Cytoplasm</keyword>
<comment type="cofactor">
    <cofactor evidence="8">
        <name>Mn(2+)</name>
        <dbReference type="ChEBI" id="CHEBI:29035"/>
    </cofactor>
    <text evidence="8">Binds 2 manganese ions per subunit.</text>
</comment>
<dbReference type="Proteomes" id="UP001299068">
    <property type="component" value="Unassembled WGS sequence"/>
</dbReference>
<name>A0ABS7KYY4_CLOSR</name>
<reference evidence="10 11" key="1">
    <citation type="journal article" date="2021" name="Cell Host Microbe">
        <title>in vivo commensal control of Clostridioides difficile virulence.</title>
        <authorList>
            <person name="Girinathan B.P."/>
            <person name="Dibenedetto N."/>
            <person name="Worley J.N."/>
            <person name="Peltier J."/>
            <person name="Arrieta-Ortiz M.L."/>
            <person name="Rupa Christinal Immanuel S."/>
            <person name="Lavin R."/>
            <person name="Delaney M.L."/>
            <person name="Cummins C."/>
            <person name="Hoffmann M."/>
            <person name="Luo Y."/>
            <person name="Gonzalez-Escalona N."/>
            <person name="Allard M."/>
            <person name="Onderdonk A.B."/>
            <person name="Gerber G.K."/>
            <person name="Sonenshein A.L."/>
            <person name="Baliga N."/>
            <person name="Dupuy B."/>
            <person name="Bry L."/>
        </authorList>
    </citation>
    <scope>NUCLEOTIDE SEQUENCE [LARGE SCALE GENOMIC DNA]</scope>
    <source>
        <strain evidence="10 11">DSM 599</strain>
    </source>
</reference>
<dbReference type="NCBIfam" id="NF002073">
    <property type="entry name" value="PRK00913.1-2"/>
    <property type="match status" value="1"/>
</dbReference>
<comment type="similarity">
    <text evidence="3 8">Belongs to the peptidase M17 family.</text>
</comment>
<evidence type="ECO:0000256" key="1">
    <source>
        <dbReference type="ARBA" id="ARBA00000135"/>
    </source>
</evidence>
<comment type="function">
    <text evidence="7 8">Presumably involved in the processing and regular turnover of intracellular proteins. Catalyzes the removal of unsubstituted N-terminal amino acids from various peptides.</text>
</comment>
<proteinExistence type="inferred from homology"/>
<sequence>MDVSAKAKKWTEVQGVIISLFEDNLELKTPEINKMIKHLEKSGKFSGKEGEVYTFTQEVEGNIEDIVLLGLGKEEDINLEKIKVNLSKAYKKMKELKNDDIIVRMIETENLDLKEMAKAMTISLMLSDYEFDKYKSDKKEEQKDVFVSISCAKLNDSMIEEVEEYIIEGKDIAEGVTIARNLVNEPANEMYPEVLADEAKILGNKFGFEVDIFGREKIEELGMEAFMSVAKGSSKEPKLIVMRYFGDKHNKKDVLGLVGKGLTYDSGGYSIKPTASMDTMKSDMGGAAAVIGAMATIAKRNLRMNVIAVVAACENMISGNAYKPGDIIGSMAGKTIEVLNTDAEGRLTLADAVTYIIRKEKVNEVIEMATLTGAALVALGETTTAVITNDEELYKELEGVSEYTGEKVWKLPTFPEYRELIKSDIADIKNIGGRNAGTITAGLFIEEFVDDGVSFLHLDIAGTAWTDSAKPYKVKGGTGVPVNSIYELAKGRENL</sequence>
<feature type="active site" evidence="8">
    <location>
        <position position="272"/>
    </location>
</feature>
<dbReference type="NCBIfam" id="NF002074">
    <property type="entry name" value="PRK00913.1-4"/>
    <property type="match status" value="1"/>
</dbReference>
<keyword evidence="11" id="KW-1185">Reference proteome</keyword>
<evidence type="ECO:0000256" key="7">
    <source>
        <dbReference type="ARBA" id="ARBA00049972"/>
    </source>
</evidence>
<dbReference type="EC" id="3.4.11.10" evidence="8"/>
<feature type="active site" evidence="8">
    <location>
        <position position="346"/>
    </location>
</feature>
<dbReference type="InterPro" id="IPR008283">
    <property type="entry name" value="Peptidase_M17_N"/>
</dbReference>
<dbReference type="HAMAP" id="MF_00181">
    <property type="entry name" value="Cytosol_peptidase_M17"/>
    <property type="match status" value="1"/>
</dbReference>
<evidence type="ECO:0000256" key="2">
    <source>
        <dbReference type="ARBA" id="ARBA00000967"/>
    </source>
</evidence>
<feature type="binding site" evidence="8">
    <location>
        <position position="283"/>
    </location>
    <ligand>
        <name>Mn(2+)</name>
        <dbReference type="ChEBI" id="CHEBI:29035"/>
        <label>2</label>
    </ligand>
</feature>
<dbReference type="EC" id="3.4.11.1" evidence="8"/>
<feature type="binding site" evidence="8">
    <location>
        <position position="265"/>
    </location>
    <ligand>
        <name>Mn(2+)</name>
        <dbReference type="ChEBI" id="CHEBI:29035"/>
        <label>2</label>
    </ligand>
</feature>
<feature type="binding site" evidence="8">
    <location>
        <position position="260"/>
    </location>
    <ligand>
        <name>Mn(2+)</name>
        <dbReference type="ChEBI" id="CHEBI:29035"/>
        <label>2</label>
    </ligand>
</feature>
<feature type="binding site" evidence="8">
    <location>
        <position position="342"/>
    </location>
    <ligand>
        <name>Mn(2+)</name>
        <dbReference type="ChEBI" id="CHEBI:29035"/>
        <label>1</label>
    </ligand>
</feature>
<evidence type="ECO:0000256" key="4">
    <source>
        <dbReference type="ARBA" id="ARBA00022438"/>
    </source>
</evidence>
<dbReference type="Pfam" id="PF02789">
    <property type="entry name" value="Peptidase_M17_N"/>
    <property type="match status" value="1"/>
</dbReference>
<dbReference type="SUPFAM" id="SSF52949">
    <property type="entry name" value="Macro domain-like"/>
    <property type="match status" value="1"/>
</dbReference>
<dbReference type="InterPro" id="IPR000819">
    <property type="entry name" value="Peptidase_M17_C"/>
</dbReference>
<gene>
    <name evidence="8" type="primary">pepA</name>
    <name evidence="10" type="ORF">K5V21_11255</name>
</gene>
<protein>
    <recommendedName>
        <fullName evidence="8">Probable cytosol aminopeptidase</fullName>
        <ecNumber evidence="8">3.4.11.1</ecNumber>
    </recommendedName>
    <alternativeName>
        <fullName evidence="8">Leucine aminopeptidase</fullName>
        <shortName evidence="8">LAP</shortName>
        <ecNumber evidence="8">3.4.11.10</ecNumber>
    </alternativeName>
    <alternativeName>
        <fullName evidence="8">Leucyl aminopeptidase</fullName>
    </alternativeName>
</protein>
<evidence type="ECO:0000256" key="5">
    <source>
        <dbReference type="ARBA" id="ARBA00022670"/>
    </source>
</evidence>
<keyword evidence="6 8" id="KW-0378">Hydrolase</keyword>
<feature type="binding site" evidence="8">
    <location>
        <position position="344"/>
    </location>
    <ligand>
        <name>Mn(2+)</name>
        <dbReference type="ChEBI" id="CHEBI:29035"/>
        <label>2</label>
    </ligand>
</feature>
<evidence type="ECO:0000313" key="10">
    <source>
        <dbReference type="EMBL" id="MBY0756024.1"/>
    </source>
</evidence>
<feature type="binding site" evidence="8">
    <location>
        <position position="265"/>
    </location>
    <ligand>
        <name>Mn(2+)</name>
        <dbReference type="ChEBI" id="CHEBI:29035"/>
        <label>1</label>
    </ligand>
</feature>
<feature type="domain" description="Cytosol aminopeptidase" evidence="9">
    <location>
        <begin position="340"/>
        <end position="347"/>
    </location>
</feature>
<dbReference type="InterPro" id="IPR043472">
    <property type="entry name" value="Macro_dom-like"/>
</dbReference>
<comment type="caution">
    <text evidence="10">The sequence shown here is derived from an EMBL/GenBank/DDBJ whole genome shotgun (WGS) entry which is preliminary data.</text>
</comment>
<dbReference type="NCBIfam" id="NF002083">
    <property type="entry name" value="PRK00913.3-5"/>
    <property type="match status" value="1"/>
</dbReference>
<keyword evidence="8" id="KW-0464">Manganese</keyword>
<evidence type="ECO:0000313" key="11">
    <source>
        <dbReference type="Proteomes" id="UP001299068"/>
    </source>
</evidence>
<dbReference type="SUPFAM" id="SSF53187">
    <property type="entry name" value="Zn-dependent exopeptidases"/>
    <property type="match status" value="1"/>
</dbReference>
<dbReference type="InterPro" id="IPR011356">
    <property type="entry name" value="Leucine_aapep/pepB"/>
</dbReference>
<comment type="catalytic activity">
    <reaction evidence="1 8">
        <text>Release of an N-terminal amino acid, Xaa-|-Yaa-, in which Xaa is preferably Leu, but may be other amino acids including Pro although not Arg or Lys, and Yaa may be Pro. Amino acid amides and methyl esters are also readily hydrolyzed, but rates on arylamides are exceedingly low.</text>
        <dbReference type="EC" id="3.4.11.1"/>
    </reaction>
</comment>
<dbReference type="PROSITE" id="PS00631">
    <property type="entry name" value="CYTOSOL_AP"/>
    <property type="match status" value="1"/>
</dbReference>
<dbReference type="PANTHER" id="PTHR11963:SF23">
    <property type="entry name" value="CYTOSOL AMINOPEPTIDASE"/>
    <property type="match status" value="1"/>
</dbReference>
<dbReference type="GO" id="GO:0004177">
    <property type="term" value="F:aminopeptidase activity"/>
    <property type="evidence" value="ECO:0007669"/>
    <property type="project" value="UniProtKB-KW"/>
</dbReference>
<accession>A0ABS7KYY4</accession>
<keyword evidence="8" id="KW-0479">Metal-binding</keyword>
<dbReference type="PANTHER" id="PTHR11963">
    <property type="entry name" value="LEUCINE AMINOPEPTIDASE-RELATED"/>
    <property type="match status" value="1"/>
</dbReference>
<dbReference type="CDD" id="cd00433">
    <property type="entry name" value="Peptidase_M17"/>
    <property type="match status" value="1"/>
</dbReference>
<keyword evidence="4 8" id="KW-0031">Aminopeptidase</keyword>
<dbReference type="PRINTS" id="PR00481">
    <property type="entry name" value="LAMNOPPTDASE"/>
</dbReference>
<keyword evidence="5 8" id="KW-0645">Protease</keyword>
<dbReference type="RefSeq" id="WP_221861333.1">
    <property type="nucleotide sequence ID" value="NZ_JAIKTU010000008.1"/>
</dbReference>